<accession>A0A9W7MKF7</accession>
<reference evidence="2" key="1">
    <citation type="submission" date="2023-05" db="EMBL/GenBank/DDBJ databases">
        <title>Genome and transcriptome analyses reveal genes involved in the formation of fine ridges on petal epidermal cells in Hibiscus trionum.</title>
        <authorList>
            <person name="Koshimizu S."/>
            <person name="Masuda S."/>
            <person name="Ishii T."/>
            <person name="Shirasu K."/>
            <person name="Hoshino A."/>
            <person name="Arita M."/>
        </authorList>
    </citation>
    <scope>NUCLEOTIDE SEQUENCE</scope>
    <source>
        <strain evidence="2">Hamamatsu line</strain>
    </source>
</reference>
<dbReference type="OrthoDB" id="745459at2759"/>
<organism evidence="2 3">
    <name type="scientific">Hibiscus trionum</name>
    <name type="common">Flower of an hour</name>
    <dbReference type="NCBI Taxonomy" id="183268"/>
    <lineage>
        <taxon>Eukaryota</taxon>
        <taxon>Viridiplantae</taxon>
        <taxon>Streptophyta</taxon>
        <taxon>Embryophyta</taxon>
        <taxon>Tracheophyta</taxon>
        <taxon>Spermatophyta</taxon>
        <taxon>Magnoliopsida</taxon>
        <taxon>eudicotyledons</taxon>
        <taxon>Gunneridae</taxon>
        <taxon>Pentapetalae</taxon>
        <taxon>rosids</taxon>
        <taxon>malvids</taxon>
        <taxon>Malvales</taxon>
        <taxon>Malvaceae</taxon>
        <taxon>Malvoideae</taxon>
        <taxon>Hibiscus</taxon>
    </lineage>
</organism>
<evidence type="ECO:0000313" key="3">
    <source>
        <dbReference type="Proteomes" id="UP001165190"/>
    </source>
</evidence>
<dbReference type="Proteomes" id="UP001165190">
    <property type="component" value="Unassembled WGS sequence"/>
</dbReference>
<protein>
    <submittedName>
        <fullName evidence="2">Uncharacterized protein</fullName>
    </submittedName>
</protein>
<evidence type="ECO:0000313" key="2">
    <source>
        <dbReference type="EMBL" id="GMJ08063.1"/>
    </source>
</evidence>
<feature type="region of interest" description="Disordered" evidence="1">
    <location>
        <begin position="46"/>
        <end position="67"/>
    </location>
</feature>
<proteinExistence type="predicted"/>
<dbReference type="AlphaFoldDB" id="A0A9W7MKF7"/>
<dbReference type="PANTHER" id="PTHR33696:SF20">
    <property type="entry name" value="DUF688 FAMILY PROTEIN"/>
    <property type="match status" value="1"/>
</dbReference>
<gene>
    <name evidence="2" type="ORF">HRI_004475500</name>
</gene>
<comment type="caution">
    <text evidence="2">The sequence shown here is derived from an EMBL/GenBank/DDBJ whole genome shotgun (WGS) entry which is preliminary data.</text>
</comment>
<dbReference type="PANTHER" id="PTHR33696">
    <property type="entry name" value="T22J18.15-RELATED"/>
    <property type="match status" value="1"/>
</dbReference>
<dbReference type="EMBL" id="BSYR01000049">
    <property type="protein sequence ID" value="GMJ08063.1"/>
    <property type="molecule type" value="Genomic_DNA"/>
</dbReference>
<sequence>MSHENVHAQGNVPFSWEDKPGVSKVTHYDRHYCPIDVGSYALTGSGSSKILVPPPPPPPLSKQSSLKRSASVKGLRWWVQDPFLAAYKECTKSGSKLARKKKTSTLSCKESCDVRDDNLMRFSNLPPLPKDGIRRQRLFVYPLRILLK</sequence>
<evidence type="ECO:0000256" key="1">
    <source>
        <dbReference type="SAM" id="MobiDB-lite"/>
    </source>
</evidence>
<name>A0A9W7MKF7_HIBTR</name>
<keyword evidence="3" id="KW-1185">Reference proteome</keyword>